<dbReference type="AlphaFoldDB" id="A0A2M6P158"/>
<organism evidence="2 3">
    <name type="scientific">Candidatus Magasanikbacteria bacterium CG10_big_fil_rev_8_21_14_0_10_38_6</name>
    <dbReference type="NCBI Taxonomy" id="1974647"/>
    <lineage>
        <taxon>Bacteria</taxon>
        <taxon>Candidatus Magasanikiibacteriota</taxon>
    </lineage>
</organism>
<keyword evidence="1" id="KW-0812">Transmembrane</keyword>
<proteinExistence type="predicted"/>
<keyword evidence="1" id="KW-1133">Transmembrane helix</keyword>
<evidence type="ECO:0000313" key="2">
    <source>
        <dbReference type="EMBL" id="PIR77455.1"/>
    </source>
</evidence>
<accession>A0A2M6P158</accession>
<evidence type="ECO:0000313" key="3">
    <source>
        <dbReference type="Proteomes" id="UP000228528"/>
    </source>
</evidence>
<feature type="transmembrane region" description="Helical" evidence="1">
    <location>
        <begin position="91"/>
        <end position="109"/>
    </location>
</feature>
<sequence length="114" mass="13283">MTNKQFQKQILQLVKDNGGRISVAALHERLKPQFKQGDWRPPHQIRLLQGQGKIWSTDDNLGITSCIELTEKGYLTFAKPRIRFWNWFSNDFAKVISLIALILSLVLTVKELFW</sequence>
<comment type="caution">
    <text evidence="2">The sequence shown here is derived from an EMBL/GenBank/DDBJ whole genome shotgun (WGS) entry which is preliminary data.</text>
</comment>
<gene>
    <name evidence="2" type="ORF">COU30_02340</name>
</gene>
<name>A0A2M6P158_9BACT</name>
<evidence type="ECO:0000256" key="1">
    <source>
        <dbReference type="SAM" id="Phobius"/>
    </source>
</evidence>
<keyword evidence="1" id="KW-0472">Membrane</keyword>
<dbReference type="EMBL" id="PFBW01000103">
    <property type="protein sequence ID" value="PIR77455.1"/>
    <property type="molecule type" value="Genomic_DNA"/>
</dbReference>
<reference evidence="3" key="1">
    <citation type="submission" date="2017-09" db="EMBL/GenBank/DDBJ databases">
        <title>Depth-based differentiation of microbial function through sediment-hosted aquifers and enrichment of novel symbionts in the deep terrestrial subsurface.</title>
        <authorList>
            <person name="Probst A.J."/>
            <person name="Ladd B."/>
            <person name="Jarett J.K."/>
            <person name="Geller-Mcgrath D.E."/>
            <person name="Sieber C.M.K."/>
            <person name="Emerson J.B."/>
            <person name="Anantharaman K."/>
            <person name="Thomas B.C."/>
            <person name="Malmstrom R."/>
            <person name="Stieglmeier M."/>
            <person name="Klingl A."/>
            <person name="Woyke T."/>
            <person name="Ryan C.M."/>
            <person name="Banfield J.F."/>
        </authorList>
    </citation>
    <scope>NUCLEOTIDE SEQUENCE [LARGE SCALE GENOMIC DNA]</scope>
</reference>
<protein>
    <recommendedName>
        <fullName evidence="4">Restriction system protein Mrr-like N-terminal domain-containing protein</fullName>
    </recommendedName>
</protein>
<evidence type="ECO:0008006" key="4">
    <source>
        <dbReference type="Google" id="ProtNLM"/>
    </source>
</evidence>
<dbReference type="Proteomes" id="UP000228528">
    <property type="component" value="Unassembled WGS sequence"/>
</dbReference>